<protein>
    <submittedName>
        <fullName evidence="4">N-acetyltransferase</fullName>
    </submittedName>
</protein>
<name>A0ABQ1JIC3_9FLAO</name>
<dbReference type="Proteomes" id="UP000615760">
    <property type="component" value="Unassembled WGS sequence"/>
</dbReference>
<feature type="domain" description="N-acetyltransferase" evidence="3">
    <location>
        <begin position="1"/>
        <end position="164"/>
    </location>
</feature>
<dbReference type="PANTHER" id="PTHR43800:SF1">
    <property type="entry name" value="PEPTIDYL-LYSINE N-ACETYLTRANSFERASE YJAB"/>
    <property type="match status" value="1"/>
</dbReference>
<dbReference type="SUPFAM" id="SSF55729">
    <property type="entry name" value="Acyl-CoA N-acyltransferases (Nat)"/>
    <property type="match status" value="1"/>
</dbReference>
<dbReference type="PANTHER" id="PTHR43800">
    <property type="entry name" value="PEPTIDYL-LYSINE N-ACETYLTRANSFERASE YJAB"/>
    <property type="match status" value="1"/>
</dbReference>
<evidence type="ECO:0000256" key="2">
    <source>
        <dbReference type="ARBA" id="ARBA00023315"/>
    </source>
</evidence>
<gene>
    <name evidence="4" type="ORF">GCM10007424_04000</name>
</gene>
<dbReference type="Pfam" id="PF13673">
    <property type="entry name" value="Acetyltransf_10"/>
    <property type="match status" value="1"/>
</dbReference>
<comment type="caution">
    <text evidence="4">The sequence shown here is derived from an EMBL/GenBank/DDBJ whole genome shotgun (WGS) entry which is preliminary data.</text>
</comment>
<sequence>MEIVKAGLKDILLINKLAEQVWEPTYKEILSPEQLQYMFTMMYSKESINEQIVKKGHEYLLVKDDTQYYGFASYEINAKPGVTKIHKIYVLPNAQGKGVGRILLSAVEKEAMVMNNTIITLNVNRFNSALHFYKKTGFQKVGEEDIDIGRGYLMEDFILEKNLAL</sequence>
<keyword evidence="2" id="KW-0012">Acyltransferase</keyword>
<reference evidence="5" key="1">
    <citation type="journal article" date="2019" name="Int. J. Syst. Evol. Microbiol.">
        <title>The Global Catalogue of Microorganisms (GCM) 10K type strain sequencing project: providing services to taxonomists for standard genome sequencing and annotation.</title>
        <authorList>
            <consortium name="The Broad Institute Genomics Platform"/>
            <consortium name="The Broad Institute Genome Sequencing Center for Infectious Disease"/>
            <person name="Wu L."/>
            <person name="Ma J."/>
        </authorList>
    </citation>
    <scope>NUCLEOTIDE SEQUENCE [LARGE SCALE GENOMIC DNA]</scope>
    <source>
        <strain evidence="5">CGMCC 1.15461</strain>
    </source>
</reference>
<keyword evidence="1" id="KW-0808">Transferase</keyword>
<dbReference type="PROSITE" id="PS51186">
    <property type="entry name" value="GNAT"/>
    <property type="match status" value="1"/>
</dbReference>
<evidence type="ECO:0000313" key="4">
    <source>
        <dbReference type="EMBL" id="GGB67212.1"/>
    </source>
</evidence>
<dbReference type="Gene3D" id="3.40.630.30">
    <property type="match status" value="1"/>
</dbReference>
<evidence type="ECO:0000256" key="1">
    <source>
        <dbReference type="ARBA" id="ARBA00022679"/>
    </source>
</evidence>
<dbReference type="InterPro" id="IPR000182">
    <property type="entry name" value="GNAT_dom"/>
</dbReference>
<accession>A0ABQ1JIC3</accession>
<proteinExistence type="predicted"/>
<dbReference type="EMBL" id="BMJE01000001">
    <property type="protein sequence ID" value="GGB67212.1"/>
    <property type="molecule type" value="Genomic_DNA"/>
</dbReference>
<keyword evidence="5" id="KW-1185">Reference proteome</keyword>
<dbReference type="CDD" id="cd04301">
    <property type="entry name" value="NAT_SF"/>
    <property type="match status" value="1"/>
</dbReference>
<organism evidence="4 5">
    <name type="scientific">Flavobacterium suaedae</name>
    <dbReference type="NCBI Taxonomy" id="1767027"/>
    <lineage>
        <taxon>Bacteria</taxon>
        <taxon>Pseudomonadati</taxon>
        <taxon>Bacteroidota</taxon>
        <taxon>Flavobacteriia</taxon>
        <taxon>Flavobacteriales</taxon>
        <taxon>Flavobacteriaceae</taxon>
        <taxon>Flavobacterium</taxon>
    </lineage>
</organism>
<evidence type="ECO:0000313" key="5">
    <source>
        <dbReference type="Proteomes" id="UP000615760"/>
    </source>
</evidence>
<dbReference type="InterPro" id="IPR016181">
    <property type="entry name" value="Acyl_CoA_acyltransferase"/>
</dbReference>
<dbReference type="RefSeq" id="WP_188619551.1">
    <property type="nucleotide sequence ID" value="NZ_BMJE01000001.1"/>
</dbReference>
<evidence type="ECO:0000259" key="3">
    <source>
        <dbReference type="PROSITE" id="PS51186"/>
    </source>
</evidence>